<organism evidence="2">
    <name type="scientific">bioreactor metagenome</name>
    <dbReference type="NCBI Taxonomy" id="1076179"/>
    <lineage>
        <taxon>unclassified sequences</taxon>
        <taxon>metagenomes</taxon>
        <taxon>ecological metagenomes</taxon>
    </lineage>
</organism>
<dbReference type="AlphaFoldDB" id="A0A645EJT6"/>
<feature type="compositionally biased region" description="Low complexity" evidence="1">
    <location>
        <begin position="97"/>
        <end position="110"/>
    </location>
</feature>
<gene>
    <name evidence="2" type="ORF">SDC9_148021</name>
</gene>
<evidence type="ECO:0000313" key="2">
    <source>
        <dbReference type="EMBL" id="MPN00823.1"/>
    </source>
</evidence>
<reference evidence="2" key="1">
    <citation type="submission" date="2019-08" db="EMBL/GenBank/DDBJ databases">
        <authorList>
            <person name="Kucharzyk K."/>
            <person name="Murdoch R.W."/>
            <person name="Higgins S."/>
            <person name="Loffler F."/>
        </authorList>
    </citation>
    <scope>NUCLEOTIDE SEQUENCE</scope>
</reference>
<dbReference type="EMBL" id="VSSQ01046853">
    <property type="protein sequence ID" value="MPN00823.1"/>
    <property type="molecule type" value="Genomic_DNA"/>
</dbReference>
<protein>
    <submittedName>
        <fullName evidence="2">Uncharacterized protein</fullName>
    </submittedName>
</protein>
<comment type="caution">
    <text evidence="2">The sequence shown here is derived from an EMBL/GenBank/DDBJ whole genome shotgun (WGS) entry which is preliminary data.</text>
</comment>
<feature type="compositionally biased region" description="Basic residues" evidence="1">
    <location>
        <begin position="10"/>
        <end position="37"/>
    </location>
</feature>
<feature type="region of interest" description="Disordered" evidence="1">
    <location>
        <begin position="1"/>
        <end position="129"/>
    </location>
</feature>
<evidence type="ECO:0000256" key="1">
    <source>
        <dbReference type="SAM" id="MobiDB-lite"/>
    </source>
</evidence>
<accession>A0A645EJT6</accession>
<proteinExistence type="predicted"/>
<name>A0A645EJT6_9ZZZZ</name>
<sequence length="169" mass="18921">MGRSRLLPPRLHRPGTGRKRTRHPYLRRSRRGIHALRQRAEDRGGGPVLSARPVSRPPYSAAVRHHRRAAAREGKQHHAPALPQRRAGPLGLGESGGNSRLGLSGRPSSGLHREHSGDAVGKPQRSPVRMHPFRFGERLRHRRMDRGDLRMGVGKNGCRFPVRFAARGR</sequence>